<protein>
    <submittedName>
        <fullName evidence="1">Uncharacterized protein</fullName>
    </submittedName>
</protein>
<comment type="caution">
    <text evidence="1">The sequence shown here is derived from an EMBL/GenBank/DDBJ whole genome shotgun (WGS) entry which is preliminary data.</text>
</comment>
<organism evidence="1 2">
    <name type="scientific">Terrabacter ginsenosidimutans</name>
    <dbReference type="NCBI Taxonomy" id="490575"/>
    <lineage>
        <taxon>Bacteria</taxon>
        <taxon>Bacillati</taxon>
        <taxon>Actinomycetota</taxon>
        <taxon>Actinomycetes</taxon>
        <taxon>Micrococcales</taxon>
        <taxon>Intrasporangiaceae</taxon>
        <taxon>Terrabacter</taxon>
    </lineage>
</organism>
<evidence type="ECO:0000313" key="2">
    <source>
        <dbReference type="Proteomes" id="UP001501468"/>
    </source>
</evidence>
<sequence length="73" mass="7579">MDTGRRLVQECLGRTRISLVTPERRPGEGVAVAQGGATATVLRAVVPASGACMGSAPHALTARYRDESDTLGL</sequence>
<keyword evidence="2" id="KW-1185">Reference proteome</keyword>
<evidence type="ECO:0000313" key="1">
    <source>
        <dbReference type="EMBL" id="GAA3693385.1"/>
    </source>
</evidence>
<gene>
    <name evidence="1" type="ORF">GCM10022399_07240</name>
</gene>
<name>A0ABP7CRH2_9MICO</name>
<reference evidence="2" key="1">
    <citation type="journal article" date="2019" name="Int. J. Syst. Evol. Microbiol.">
        <title>The Global Catalogue of Microorganisms (GCM) 10K type strain sequencing project: providing services to taxonomists for standard genome sequencing and annotation.</title>
        <authorList>
            <consortium name="The Broad Institute Genomics Platform"/>
            <consortium name="The Broad Institute Genome Sequencing Center for Infectious Disease"/>
            <person name="Wu L."/>
            <person name="Ma J."/>
        </authorList>
    </citation>
    <scope>NUCLEOTIDE SEQUENCE [LARGE SCALE GENOMIC DNA]</scope>
    <source>
        <strain evidence="2">JCM 17125</strain>
    </source>
</reference>
<proteinExistence type="predicted"/>
<dbReference type="Proteomes" id="UP001501468">
    <property type="component" value="Unassembled WGS sequence"/>
</dbReference>
<dbReference type="EMBL" id="BAABDC010000001">
    <property type="protein sequence ID" value="GAA3693385.1"/>
    <property type="molecule type" value="Genomic_DNA"/>
</dbReference>
<accession>A0ABP7CRH2</accession>